<dbReference type="SUPFAM" id="SSF56672">
    <property type="entry name" value="DNA/RNA polymerases"/>
    <property type="match status" value="1"/>
</dbReference>
<dbReference type="Pfam" id="PF17919">
    <property type="entry name" value="RT_RNaseH_2"/>
    <property type="match status" value="1"/>
</dbReference>
<dbReference type="Gene3D" id="3.30.70.270">
    <property type="match status" value="1"/>
</dbReference>
<dbReference type="STRING" id="299467.A0A443Q7X4"/>
<dbReference type="PANTHER" id="PTHR37984">
    <property type="entry name" value="PROTEIN CBG26694"/>
    <property type="match status" value="1"/>
</dbReference>
<dbReference type="InterPro" id="IPR043502">
    <property type="entry name" value="DNA/RNA_pol_sf"/>
</dbReference>
<feature type="domain" description="Reverse transcriptase/retrotransposon-derived protein RNase H-like" evidence="2">
    <location>
        <begin position="64"/>
        <end position="144"/>
    </location>
</feature>
<feature type="non-terminal residue" evidence="3">
    <location>
        <position position="1"/>
    </location>
</feature>
<gene>
    <name evidence="3" type="ORF">B4U80_10852</name>
</gene>
<dbReference type="Proteomes" id="UP000288716">
    <property type="component" value="Unassembled WGS sequence"/>
</dbReference>
<reference evidence="3 4" key="1">
    <citation type="journal article" date="2018" name="Gigascience">
        <title>Genomes of trombidid mites reveal novel predicted allergens and laterally-transferred genes associated with secondary metabolism.</title>
        <authorList>
            <person name="Dong X."/>
            <person name="Chaisiri K."/>
            <person name="Xia D."/>
            <person name="Armstrong S.D."/>
            <person name="Fang Y."/>
            <person name="Donnelly M.J."/>
            <person name="Kadowaki T."/>
            <person name="McGarry J.W."/>
            <person name="Darby A.C."/>
            <person name="Makepeace B.L."/>
        </authorList>
    </citation>
    <scope>NUCLEOTIDE SEQUENCE [LARGE SCALE GENOMIC DNA]</scope>
    <source>
        <strain evidence="3">UoL-UT</strain>
    </source>
</reference>
<dbReference type="EMBL" id="NCKV01065415">
    <property type="protein sequence ID" value="RWR99131.1"/>
    <property type="molecule type" value="Genomic_DNA"/>
</dbReference>
<protein>
    <recommendedName>
        <fullName evidence="2">Reverse transcriptase/retrotransposon-derived protein RNase H-like domain-containing protein</fullName>
    </recommendedName>
</protein>
<keyword evidence="4" id="KW-1185">Reference proteome</keyword>
<dbReference type="AlphaFoldDB" id="A0A443Q7X4"/>
<organism evidence="3 4">
    <name type="scientific">Leptotrombidium deliense</name>
    <dbReference type="NCBI Taxonomy" id="299467"/>
    <lineage>
        <taxon>Eukaryota</taxon>
        <taxon>Metazoa</taxon>
        <taxon>Ecdysozoa</taxon>
        <taxon>Arthropoda</taxon>
        <taxon>Chelicerata</taxon>
        <taxon>Arachnida</taxon>
        <taxon>Acari</taxon>
        <taxon>Acariformes</taxon>
        <taxon>Trombidiformes</taxon>
        <taxon>Prostigmata</taxon>
        <taxon>Anystina</taxon>
        <taxon>Parasitengona</taxon>
        <taxon>Trombiculoidea</taxon>
        <taxon>Trombiculidae</taxon>
        <taxon>Leptotrombidium</taxon>
    </lineage>
</organism>
<sequence length="144" mass="16400">LSDKGLQPGLSKVDAIVNFPTPKTPRQVRSFLGLVGYFKRCIPGYSELTYNMRRVTKKRDKAEWNEQCSVDFNKLKDLIVKAPVLMVFNPKKPSQVHTDACQLRLGAILLQYGEDGLLHPVMYISRATTEAEMRYHATELELLC</sequence>
<feature type="non-terminal residue" evidence="3">
    <location>
        <position position="144"/>
    </location>
</feature>
<dbReference type="VEuPathDB" id="VectorBase:LDEU014622"/>
<proteinExistence type="predicted"/>
<comment type="caution">
    <text evidence="3">The sequence shown here is derived from an EMBL/GenBank/DDBJ whole genome shotgun (WGS) entry which is preliminary data.</text>
</comment>
<name>A0A443Q7X4_9ACAR</name>
<accession>A0A443Q7X4</accession>
<dbReference type="OrthoDB" id="8060624at2759"/>
<evidence type="ECO:0000256" key="1">
    <source>
        <dbReference type="ARBA" id="ARBA00023268"/>
    </source>
</evidence>
<dbReference type="GO" id="GO:0071897">
    <property type="term" value="P:DNA biosynthetic process"/>
    <property type="evidence" value="ECO:0007669"/>
    <property type="project" value="UniProtKB-ARBA"/>
</dbReference>
<keyword evidence="1" id="KW-0511">Multifunctional enzyme</keyword>
<dbReference type="InterPro" id="IPR043128">
    <property type="entry name" value="Rev_trsase/Diguanyl_cyclase"/>
</dbReference>
<dbReference type="PANTHER" id="PTHR37984:SF5">
    <property type="entry name" value="PROTEIN NYNRIN-LIKE"/>
    <property type="match status" value="1"/>
</dbReference>
<dbReference type="InterPro" id="IPR041577">
    <property type="entry name" value="RT_RNaseH_2"/>
</dbReference>
<dbReference type="FunFam" id="3.30.70.270:FF:000026">
    <property type="entry name" value="Transposon Ty3-G Gag-Pol polyprotein"/>
    <property type="match status" value="1"/>
</dbReference>
<evidence type="ECO:0000313" key="3">
    <source>
        <dbReference type="EMBL" id="RWR99131.1"/>
    </source>
</evidence>
<evidence type="ECO:0000259" key="2">
    <source>
        <dbReference type="Pfam" id="PF17919"/>
    </source>
</evidence>
<evidence type="ECO:0000313" key="4">
    <source>
        <dbReference type="Proteomes" id="UP000288716"/>
    </source>
</evidence>
<dbReference type="InterPro" id="IPR050951">
    <property type="entry name" value="Retrovirus_Pol_polyprotein"/>
</dbReference>
<dbReference type="GO" id="GO:0003824">
    <property type="term" value="F:catalytic activity"/>
    <property type="evidence" value="ECO:0007669"/>
    <property type="project" value="UniProtKB-KW"/>
</dbReference>